<dbReference type="InterPro" id="IPR004474">
    <property type="entry name" value="LytR_CpsA_psr"/>
</dbReference>
<evidence type="ECO:0000256" key="3">
    <source>
        <dbReference type="SAM" id="Phobius"/>
    </source>
</evidence>
<dbReference type="PANTHER" id="PTHR33392">
    <property type="entry name" value="POLYISOPRENYL-TEICHOIC ACID--PEPTIDOGLYCAN TEICHOIC ACID TRANSFERASE TAGU"/>
    <property type="match status" value="1"/>
</dbReference>
<evidence type="ECO:0000259" key="4">
    <source>
        <dbReference type="Pfam" id="PF03816"/>
    </source>
</evidence>
<feature type="region of interest" description="Disordered" evidence="2">
    <location>
        <begin position="1"/>
        <end position="52"/>
    </location>
</feature>
<feature type="transmembrane region" description="Helical" evidence="3">
    <location>
        <begin position="61"/>
        <end position="86"/>
    </location>
</feature>
<gene>
    <name evidence="5" type="ORF">KILIM_001_00440</name>
</gene>
<dbReference type="eggNOG" id="COG1316">
    <property type="taxonomic scope" value="Bacteria"/>
</dbReference>
<dbReference type="Gene3D" id="3.40.630.190">
    <property type="entry name" value="LCP protein"/>
    <property type="match status" value="1"/>
</dbReference>
<evidence type="ECO:0000256" key="1">
    <source>
        <dbReference type="ARBA" id="ARBA00006068"/>
    </source>
</evidence>
<dbReference type="PANTHER" id="PTHR33392:SF6">
    <property type="entry name" value="POLYISOPRENYL-TEICHOIC ACID--PEPTIDOGLYCAN TEICHOIC ACID TRANSFERASE TAGU"/>
    <property type="match status" value="1"/>
</dbReference>
<sequence length="368" mass="38818">MGTTVMRGAAVQPEGLEAQGSSGNEASGLEAVGLRPSGPPPGAGNPPPSGRGLKRGRWRRLVAVITAFVALVLLGLGAGYVTMLGLTFSTNVKHARLLPVAGEDGVPAGGAQLPASAAGAINVLLIGSDPRASGERGRSDVMLLAHVRADRSAIDLVHFPRDLYVPIPGRPGRDKLNAAYSYGGAPLLVSTLQHLLGTRIDHVAMIDMGGFRDMIDALGGVSVHVEEASPGFAVGVMDMNGEQALRFVRERKSLSLGDISRGYREQAVMQSLVERALSRQTLTNPLAFKRFVETASAHLTLDESLTLDYLRDQALSMRDLRAGDVRTHTAPYSGFATTRGGASIVVADEPGIARLGEALRKDAMAQYR</sequence>
<reference evidence="5 6" key="1">
    <citation type="submission" date="2012-08" db="EMBL/GenBank/DDBJ databases">
        <title>Whole genome shotgun sequence of Kineosphaera limosa NBRC 100340.</title>
        <authorList>
            <person name="Yoshida I."/>
            <person name="Isaki S."/>
            <person name="Hosoyama A."/>
            <person name="Tsuchikane K."/>
            <person name="Katsumata H."/>
            <person name="Ando Y."/>
            <person name="Ohji S."/>
            <person name="Hamada M."/>
            <person name="Tamura T."/>
            <person name="Yamazoe A."/>
            <person name="Yamazaki S."/>
            <person name="Fujita N."/>
        </authorList>
    </citation>
    <scope>NUCLEOTIDE SEQUENCE [LARGE SCALE GENOMIC DNA]</scope>
    <source>
        <strain evidence="5 6">NBRC 100340</strain>
    </source>
</reference>
<evidence type="ECO:0000313" key="6">
    <source>
        <dbReference type="Proteomes" id="UP000008366"/>
    </source>
</evidence>
<accession>K6WPI2</accession>
<organism evidence="5 6">
    <name type="scientific">Kineosphaera limosa NBRC 100340</name>
    <dbReference type="NCBI Taxonomy" id="1184609"/>
    <lineage>
        <taxon>Bacteria</taxon>
        <taxon>Bacillati</taxon>
        <taxon>Actinomycetota</taxon>
        <taxon>Actinomycetes</taxon>
        <taxon>Micrococcales</taxon>
        <taxon>Dermatophilaceae</taxon>
        <taxon>Kineosphaera</taxon>
    </lineage>
</organism>
<evidence type="ECO:0000313" key="5">
    <source>
        <dbReference type="EMBL" id="GAB94042.1"/>
    </source>
</evidence>
<evidence type="ECO:0000256" key="2">
    <source>
        <dbReference type="SAM" id="MobiDB-lite"/>
    </source>
</evidence>
<keyword evidence="3" id="KW-0472">Membrane</keyword>
<name>K6WPI2_9MICO</name>
<feature type="domain" description="Cell envelope-related transcriptional attenuator" evidence="4">
    <location>
        <begin position="138"/>
        <end position="276"/>
    </location>
</feature>
<keyword evidence="6" id="KW-1185">Reference proteome</keyword>
<dbReference type="AlphaFoldDB" id="K6WPI2"/>
<keyword evidence="3" id="KW-0812">Transmembrane</keyword>
<comment type="similarity">
    <text evidence="1">Belongs to the LytR/CpsA/Psr (LCP) family.</text>
</comment>
<dbReference type="Pfam" id="PF03816">
    <property type="entry name" value="LytR_cpsA_psr"/>
    <property type="match status" value="1"/>
</dbReference>
<keyword evidence="3" id="KW-1133">Transmembrane helix</keyword>
<proteinExistence type="inferred from homology"/>
<feature type="compositionally biased region" description="Pro residues" evidence="2">
    <location>
        <begin position="37"/>
        <end position="49"/>
    </location>
</feature>
<comment type="caution">
    <text evidence="5">The sequence shown here is derived from an EMBL/GenBank/DDBJ whole genome shotgun (WGS) entry which is preliminary data.</text>
</comment>
<dbReference type="InterPro" id="IPR050922">
    <property type="entry name" value="LytR/CpsA/Psr_CW_biosynth"/>
</dbReference>
<dbReference type="STRING" id="1184609.KILIM_001_00440"/>
<dbReference type="Proteomes" id="UP000008366">
    <property type="component" value="Unassembled WGS sequence"/>
</dbReference>
<protein>
    <submittedName>
        <fullName evidence="5">Putative LytR family regulatory protein</fullName>
    </submittedName>
</protein>
<dbReference type="EMBL" id="BAHD01000001">
    <property type="protein sequence ID" value="GAB94042.1"/>
    <property type="molecule type" value="Genomic_DNA"/>
</dbReference>
<dbReference type="NCBIfam" id="TIGR00350">
    <property type="entry name" value="lytR_cpsA_psr"/>
    <property type="match status" value="1"/>
</dbReference>